<reference evidence="2" key="1">
    <citation type="submission" date="2014-09" db="EMBL/GenBank/DDBJ databases">
        <authorList>
            <person name="Mudge J."/>
            <person name="Ramaraj T."/>
            <person name="Lindquist I.E."/>
            <person name="Bharti A.K."/>
            <person name="Sundararajan A."/>
            <person name="Cameron C.T."/>
            <person name="Woodward J.E."/>
            <person name="May G.D."/>
            <person name="Brubaker C."/>
            <person name="Broadhvest J."/>
            <person name="Wilkins T.A."/>
        </authorList>
    </citation>
    <scope>NUCLEOTIDE SEQUENCE</scope>
    <source>
        <strain evidence="2">cv. AKA8401</strain>
    </source>
</reference>
<dbReference type="EMBL" id="KN421731">
    <property type="protein sequence ID" value="KHG22434.1"/>
    <property type="molecule type" value="Genomic_DNA"/>
</dbReference>
<protein>
    <submittedName>
        <fullName evidence="1">Uncharacterized protein</fullName>
    </submittedName>
</protein>
<organism evidence="1 2">
    <name type="scientific">Gossypium arboreum</name>
    <name type="common">Tree cotton</name>
    <name type="synonym">Gossypium nanking</name>
    <dbReference type="NCBI Taxonomy" id="29729"/>
    <lineage>
        <taxon>Eukaryota</taxon>
        <taxon>Viridiplantae</taxon>
        <taxon>Streptophyta</taxon>
        <taxon>Embryophyta</taxon>
        <taxon>Tracheophyta</taxon>
        <taxon>Spermatophyta</taxon>
        <taxon>Magnoliopsida</taxon>
        <taxon>eudicotyledons</taxon>
        <taxon>Gunneridae</taxon>
        <taxon>Pentapetalae</taxon>
        <taxon>rosids</taxon>
        <taxon>malvids</taxon>
        <taxon>Malvales</taxon>
        <taxon>Malvaceae</taxon>
        <taxon>Malvoideae</taxon>
        <taxon>Gossypium</taxon>
    </lineage>
</organism>
<gene>
    <name evidence="1" type="ORF">F383_28442</name>
</gene>
<evidence type="ECO:0000313" key="2">
    <source>
        <dbReference type="Proteomes" id="UP000032142"/>
    </source>
</evidence>
<accession>A0A0B0PDC2</accession>
<evidence type="ECO:0000313" key="1">
    <source>
        <dbReference type="EMBL" id="KHG22434.1"/>
    </source>
</evidence>
<dbReference type="Proteomes" id="UP000032142">
    <property type="component" value="Unassembled WGS sequence"/>
</dbReference>
<sequence>MQFIRKSAS</sequence>
<name>A0A0B0PDC2_GOSAR</name>
<proteinExistence type="predicted"/>
<keyword evidence="2" id="KW-1185">Reference proteome</keyword>